<dbReference type="EMBL" id="JAUZQC010000007">
    <property type="protein sequence ID" value="KAK5869216.1"/>
    <property type="molecule type" value="Genomic_DNA"/>
</dbReference>
<keyword evidence="1" id="KW-0175">Coiled coil</keyword>
<proteinExistence type="predicted"/>
<evidence type="ECO:0000313" key="3">
    <source>
        <dbReference type="Proteomes" id="UP001346869"/>
    </source>
</evidence>
<protein>
    <submittedName>
        <fullName evidence="2">Uncharacterized protein</fullName>
    </submittedName>
</protein>
<comment type="caution">
    <text evidence="2">The sequence shown here is derived from an EMBL/GenBank/DDBJ whole genome shotgun (WGS) entry which is preliminary data.</text>
</comment>
<organism evidence="2 3">
    <name type="scientific">Eleginops maclovinus</name>
    <name type="common">Patagonian blennie</name>
    <name type="synonym">Eleginus maclovinus</name>
    <dbReference type="NCBI Taxonomy" id="56733"/>
    <lineage>
        <taxon>Eukaryota</taxon>
        <taxon>Metazoa</taxon>
        <taxon>Chordata</taxon>
        <taxon>Craniata</taxon>
        <taxon>Vertebrata</taxon>
        <taxon>Euteleostomi</taxon>
        <taxon>Actinopterygii</taxon>
        <taxon>Neopterygii</taxon>
        <taxon>Teleostei</taxon>
        <taxon>Neoteleostei</taxon>
        <taxon>Acanthomorphata</taxon>
        <taxon>Eupercaria</taxon>
        <taxon>Perciformes</taxon>
        <taxon>Notothenioidei</taxon>
        <taxon>Eleginopidae</taxon>
        <taxon>Eleginops</taxon>
    </lineage>
</organism>
<feature type="coiled-coil region" evidence="1">
    <location>
        <begin position="178"/>
        <end position="205"/>
    </location>
</feature>
<name>A0AAN8ANI0_ELEMC</name>
<dbReference type="AlphaFoldDB" id="A0AAN8ANI0"/>
<gene>
    <name evidence="2" type="ORF">PBY51_010164</name>
</gene>
<accession>A0AAN8ANI0</accession>
<evidence type="ECO:0000256" key="1">
    <source>
        <dbReference type="SAM" id="Coils"/>
    </source>
</evidence>
<evidence type="ECO:0000313" key="2">
    <source>
        <dbReference type="EMBL" id="KAK5869216.1"/>
    </source>
</evidence>
<dbReference type="Proteomes" id="UP001346869">
    <property type="component" value="Unassembled WGS sequence"/>
</dbReference>
<reference evidence="2 3" key="1">
    <citation type="journal article" date="2023" name="Genes (Basel)">
        <title>Chromosome-Level Genome Assembly and Circadian Gene Repertoire of the Patagonia Blennie Eleginops maclovinus-The Closest Ancestral Proxy of Antarctic Cryonotothenioids.</title>
        <authorList>
            <person name="Cheng C.C."/>
            <person name="Rivera-Colon A.G."/>
            <person name="Minhas B.F."/>
            <person name="Wilson L."/>
            <person name="Rayamajhi N."/>
            <person name="Vargas-Chacoff L."/>
            <person name="Catchen J.M."/>
        </authorList>
    </citation>
    <scope>NUCLEOTIDE SEQUENCE [LARGE SCALE GENOMIC DNA]</scope>
    <source>
        <strain evidence="2">JMC-PN-2008</strain>
    </source>
</reference>
<dbReference type="PANTHER" id="PTHR31025">
    <property type="entry name" value="SI:CH211-196P9.1-RELATED"/>
    <property type="match status" value="1"/>
</dbReference>
<dbReference type="PANTHER" id="PTHR31025:SF28">
    <property type="match status" value="1"/>
</dbReference>
<keyword evidence="3" id="KW-1185">Reference proteome</keyword>
<sequence>MEVPKLLVSIFLDGKEITKKIFQLEYVSEIVDACKSHSTVLNSELDRILRYSSDFNEFIDVEHHDHVQHMDKFQVFLKTSGASVLDPIDVETLRAVCERKGASVLADYEASGTLSEASRKLFVKIAVSELIEKKGFYPRSEDKSKMARSMVTLFPSLKIKMGEENEGFEHFYDPISHSGFLEIRLRNLRRNLQDHQRRCQRKRVQSSPVHPRGSIAVDMPAEGDDPIEWMTVIKRMRPCQENLSTIKEAMDKTYASRRLWIAARHPTLEEFFAEFPRFVDMPYLFDTEFGKMFPGKADIFIRKWEGTIVPKILKMSTSEPAAALPPVPEDDVSCYRALHKLVHLLPPTASGRGKGNTKCSVKSALGYLLDIKPTGNSISSVLNNPPDRPVEHRQPHLVCIGDPSTSAQYIIVAENDKLAIPLKDNGLTCALDKLFKMIWVCDVTYPVQLTSVFHFFESVYEVPLSGGKRAKVVELMAKLQAMM</sequence>
<reference evidence="2 3" key="2">
    <citation type="journal article" date="2023" name="Mol. Biol. Evol.">
        <title>Genomics of Secondarily Temperate Adaptation in the Only Non-Antarctic Icefish.</title>
        <authorList>
            <person name="Rivera-Colon A.G."/>
            <person name="Rayamajhi N."/>
            <person name="Minhas B.F."/>
            <person name="Madrigal G."/>
            <person name="Bilyk K.T."/>
            <person name="Yoon V."/>
            <person name="Hune M."/>
            <person name="Gregory S."/>
            <person name="Cheng C.H.C."/>
            <person name="Catchen J.M."/>
        </authorList>
    </citation>
    <scope>NUCLEOTIDE SEQUENCE [LARGE SCALE GENOMIC DNA]</scope>
    <source>
        <strain evidence="2">JMC-PN-2008</strain>
    </source>
</reference>